<evidence type="ECO:0000313" key="4">
    <source>
        <dbReference type="Proteomes" id="UP000051655"/>
    </source>
</evidence>
<keyword evidence="4" id="KW-1185">Reference proteome</keyword>
<dbReference type="PATRIC" id="fig|1616.3.peg.1079"/>
<reference evidence="3 4" key="1">
    <citation type="journal article" date="2015" name="Genome Announc.">
        <title>Expanding the biotechnology potential of lactobacilli through comparative genomics of 213 strains and associated genera.</title>
        <authorList>
            <person name="Sun Z."/>
            <person name="Harris H.M."/>
            <person name="McCann A."/>
            <person name="Guo C."/>
            <person name="Argimon S."/>
            <person name="Zhang W."/>
            <person name="Yang X."/>
            <person name="Jeffery I.B."/>
            <person name="Cooney J.C."/>
            <person name="Kagawa T.F."/>
            <person name="Liu W."/>
            <person name="Song Y."/>
            <person name="Salvetti E."/>
            <person name="Wrobel A."/>
            <person name="Rasinkangas P."/>
            <person name="Parkhill J."/>
            <person name="Rea M.C."/>
            <person name="O'Sullivan O."/>
            <person name="Ritari J."/>
            <person name="Douillard F.P."/>
            <person name="Paul Ross R."/>
            <person name="Yang R."/>
            <person name="Briner A.E."/>
            <person name="Felis G.E."/>
            <person name="de Vos W.M."/>
            <person name="Barrangou R."/>
            <person name="Klaenhammer T.R."/>
            <person name="Caufield P.W."/>
            <person name="Cui Y."/>
            <person name="Zhang H."/>
            <person name="O'Toole P.W."/>
        </authorList>
    </citation>
    <scope>NUCLEOTIDE SEQUENCE [LARGE SCALE GENOMIC DNA]</scope>
    <source>
        <strain evidence="3 4">DSM 20593</strain>
    </source>
</reference>
<protein>
    <submittedName>
        <fullName evidence="3">Uncharacterized protein</fullName>
    </submittedName>
</protein>
<name>A0A0R2JBX5_9LACO</name>
<dbReference type="STRING" id="1616.IV73_GL001055"/>
<dbReference type="InterPro" id="IPR041073">
    <property type="entry name" value="MobL"/>
</dbReference>
<evidence type="ECO:0000256" key="1">
    <source>
        <dbReference type="SAM" id="Coils"/>
    </source>
</evidence>
<accession>A0A0R2JBX5</accession>
<dbReference type="NCBIfam" id="NF041498">
    <property type="entry name" value="MobP2"/>
    <property type="match status" value="1"/>
</dbReference>
<feature type="region of interest" description="Disordered" evidence="2">
    <location>
        <begin position="397"/>
        <end position="431"/>
    </location>
</feature>
<feature type="coiled-coil region" evidence="1">
    <location>
        <begin position="41"/>
        <end position="68"/>
    </location>
</feature>
<dbReference type="InterPro" id="IPR048101">
    <property type="entry name" value="MobP2"/>
</dbReference>
<comment type="caution">
    <text evidence="3">The sequence shown here is derived from an EMBL/GenBank/DDBJ whole genome shotgun (WGS) entry which is preliminary data.</text>
</comment>
<evidence type="ECO:0000313" key="3">
    <source>
        <dbReference type="EMBL" id="KRN74779.1"/>
    </source>
</evidence>
<dbReference type="AlphaFoldDB" id="A0A0R2JBX5"/>
<proteinExistence type="predicted"/>
<dbReference type="EMBL" id="JQBP01000005">
    <property type="protein sequence ID" value="KRN74779.1"/>
    <property type="molecule type" value="Genomic_DNA"/>
</dbReference>
<gene>
    <name evidence="3" type="ORF">IV73_GL001055</name>
</gene>
<keyword evidence="1" id="KW-0175">Coiled coil</keyword>
<dbReference type="Proteomes" id="UP000051655">
    <property type="component" value="Unassembled WGS sequence"/>
</dbReference>
<dbReference type="Pfam" id="PF18555">
    <property type="entry name" value="MobL"/>
    <property type="match status" value="1"/>
</dbReference>
<organism evidence="3 4">
    <name type="scientific">Weissella kandleri</name>
    <dbReference type="NCBI Taxonomy" id="1616"/>
    <lineage>
        <taxon>Bacteria</taxon>
        <taxon>Bacillati</taxon>
        <taxon>Bacillota</taxon>
        <taxon>Bacilli</taxon>
        <taxon>Lactobacillales</taxon>
        <taxon>Lactobacillaceae</taxon>
        <taxon>Weissella</taxon>
    </lineage>
</organism>
<evidence type="ECO:0000256" key="2">
    <source>
        <dbReference type="SAM" id="MobiDB-lite"/>
    </source>
</evidence>
<sequence>MIRGGWEEIEKSAELSGKNLGYASRASATDEEHPIFNGESLNLKDDEIEKLKSDLDLAQDNGNNLIEAAFSIRGDWLVENGLYDPKHGTIDQRALKQAEQSVVRNLFEKGFPLPLGENKNDVVWFGVIHQDTDHLNMHIWFAKKSKETRNEMIHSSGSPKGKMKLSAINDTKRKFISRLTSSAEQERRADIYQAVAEVQSDIKLNFNDINSRNFKNSASLQEIWEALPKDMAGKWMVGNADLNNLKPNTKMFNAHKVMNEYIDKLFETDLKNEFNKFMNEAHRVDEFLLKDNGKTLYKNLYSTQRVSKLKKQLANSIYREFNQQVKDEKISIEDKNLGESTSTFEPFPNIKKHEHRNIPDIQKGHDKKIDNQKFVPKAKAVSLDELSNGIKKNARSLTREAYEDASSTRKMLRAKEREEFELEQESNGYSR</sequence>